<protein>
    <recommendedName>
        <fullName evidence="6">Large ribosomal subunit protein mL49</fullName>
    </recommendedName>
</protein>
<dbReference type="Gene3D" id="3.30.780.10">
    <property type="entry name" value="SUI1-like domain"/>
    <property type="match status" value="1"/>
</dbReference>
<dbReference type="EMBL" id="KV454013">
    <property type="protein sequence ID" value="ODV95917.1"/>
    <property type="molecule type" value="Genomic_DNA"/>
</dbReference>
<dbReference type="Pfam" id="PF05046">
    <property type="entry name" value="Img2"/>
    <property type="match status" value="1"/>
</dbReference>
<evidence type="ECO:0000313" key="8">
    <source>
        <dbReference type="Proteomes" id="UP000094236"/>
    </source>
</evidence>
<sequence length="142" mass="16014">MFKSRFGLACQEIGFSIRFNSTSAASGDSIVSKAAPSKIFPKLSEINVDELYGNKAFGVNTKTYHVSRSKFNHLPVYKTIKSKNIYTEIRKIKGDIVSFRNDLQESLPYIDKNAFKCVMESKKILIKGDFTDDVKNILAAKF</sequence>
<evidence type="ECO:0000256" key="6">
    <source>
        <dbReference type="ARBA" id="ARBA00035191"/>
    </source>
</evidence>
<comment type="similarity">
    <text evidence="2">Belongs to the mitochondrion-specific ribosomal protein mL49 family.</text>
</comment>
<evidence type="ECO:0000313" key="7">
    <source>
        <dbReference type="EMBL" id="ODV95917.1"/>
    </source>
</evidence>
<keyword evidence="3" id="KW-0689">Ribosomal protein</keyword>
<name>A0A1E4TW07_PACTA</name>
<dbReference type="PANTHER" id="PTHR13477">
    <property type="entry name" value="MITOCHONDRIAL 39S RIBOSOMAL PROTEIN L49"/>
    <property type="match status" value="1"/>
</dbReference>
<keyword evidence="8" id="KW-1185">Reference proteome</keyword>
<keyword evidence="4" id="KW-0496">Mitochondrion</keyword>
<accession>A0A1E4TW07</accession>
<dbReference type="GO" id="GO:0003735">
    <property type="term" value="F:structural constituent of ribosome"/>
    <property type="evidence" value="ECO:0007669"/>
    <property type="project" value="EnsemblFungi"/>
</dbReference>
<dbReference type="GO" id="GO:0005762">
    <property type="term" value="C:mitochondrial large ribosomal subunit"/>
    <property type="evidence" value="ECO:0007669"/>
    <property type="project" value="EnsemblFungi"/>
</dbReference>
<evidence type="ECO:0000256" key="4">
    <source>
        <dbReference type="ARBA" id="ARBA00023128"/>
    </source>
</evidence>
<dbReference type="Proteomes" id="UP000094236">
    <property type="component" value="Unassembled WGS sequence"/>
</dbReference>
<evidence type="ECO:0000256" key="1">
    <source>
        <dbReference type="ARBA" id="ARBA00004173"/>
    </source>
</evidence>
<proteinExistence type="inferred from homology"/>
<gene>
    <name evidence="7" type="ORF">PACTADRAFT_49352</name>
</gene>
<evidence type="ECO:0000256" key="3">
    <source>
        <dbReference type="ARBA" id="ARBA00022980"/>
    </source>
</evidence>
<dbReference type="OrthoDB" id="19439at2759"/>
<reference evidence="8" key="1">
    <citation type="submission" date="2016-05" db="EMBL/GenBank/DDBJ databases">
        <title>Comparative genomics of biotechnologically important yeasts.</title>
        <authorList>
            <consortium name="DOE Joint Genome Institute"/>
            <person name="Riley R."/>
            <person name="Haridas S."/>
            <person name="Wolfe K.H."/>
            <person name="Lopes M.R."/>
            <person name="Hittinger C.T."/>
            <person name="Goker M."/>
            <person name="Salamov A."/>
            <person name="Wisecaver J."/>
            <person name="Long T.M."/>
            <person name="Aerts A.L."/>
            <person name="Barry K."/>
            <person name="Choi C."/>
            <person name="Clum A."/>
            <person name="Coughlan A.Y."/>
            <person name="Deshpande S."/>
            <person name="Douglass A.P."/>
            <person name="Hanson S.J."/>
            <person name="Klenk H.-P."/>
            <person name="Labutti K."/>
            <person name="Lapidus A."/>
            <person name="Lindquist E."/>
            <person name="Lipzen A."/>
            <person name="Meier-Kolthoff J.P."/>
            <person name="Ohm R.A."/>
            <person name="Otillar R.P."/>
            <person name="Pangilinan J."/>
            <person name="Peng Y."/>
            <person name="Rokas A."/>
            <person name="Rosa C.A."/>
            <person name="Scheuner C."/>
            <person name="Sibirny A.A."/>
            <person name="Slot J.C."/>
            <person name="Stielow J.B."/>
            <person name="Sun H."/>
            <person name="Kurtzman C.P."/>
            <person name="Blackwell M."/>
            <person name="Grigoriev I.V."/>
            <person name="Jeffries T.W."/>
        </authorList>
    </citation>
    <scope>NUCLEOTIDE SEQUENCE [LARGE SCALE GENOMIC DNA]</scope>
    <source>
        <strain evidence="8">NRRL Y-2460</strain>
    </source>
</reference>
<organism evidence="7 8">
    <name type="scientific">Pachysolen tannophilus NRRL Y-2460</name>
    <dbReference type="NCBI Taxonomy" id="669874"/>
    <lineage>
        <taxon>Eukaryota</taxon>
        <taxon>Fungi</taxon>
        <taxon>Dikarya</taxon>
        <taxon>Ascomycota</taxon>
        <taxon>Saccharomycotina</taxon>
        <taxon>Pichiomycetes</taxon>
        <taxon>Pachysolenaceae</taxon>
        <taxon>Pachysolen</taxon>
    </lineage>
</organism>
<comment type="subcellular location">
    <subcellularLocation>
        <location evidence="1">Mitochondrion</location>
    </subcellularLocation>
</comment>
<dbReference type="PANTHER" id="PTHR13477:SF0">
    <property type="entry name" value="LARGE RIBOSOMAL SUBUNIT PROTEIN ML49"/>
    <property type="match status" value="1"/>
</dbReference>
<dbReference type="STRING" id="669874.A0A1E4TW07"/>
<dbReference type="GO" id="GO:0006412">
    <property type="term" value="P:translation"/>
    <property type="evidence" value="ECO:0007669"/>
    <property type="project" value="InterPro"/>
</dbReference>
<dbReference type="AlphaFoldDB" id="A0A1E4TW07"/>
<evidence type="ECO:0000256" key="2">
    <source>
        <dbReference type="ARBA" id="ARBA00005677"/>
    </source>
</evidence>
<keyword evidence="5" id="KW-0687">Ribonucleoprotein</keyword>
<dbReference type="InterPro" id="IPR007740">
    <property type="entry name" value="Ribosomal_mL49"/>
</dbReference>
<evidence type="ECO:0000256" key="5">
    <source>
        <dbReference type="ARBA" id="ARBA00023274"/>
    </source>
</evidence>